<accession>A0A0C2JR79</accession>
<dbReference type="Proteomes" id="UP000031668">
    <property type="component" value="Unassembled WGS sequence"/>
</dbReference>
<dbReference type="EMBL" id="JWZT01001598">
    <property type="protein sequence ID" value="KII71903.1"/>
    <property type="molecule type" value="Genomic_DNA"/>
</dbReference>
<gene>
    <name evidence="1" type="ORF">RF11_15121</name>
</gene>
<dbReference type="OrthoDB" id="19224at2759"/>
<evidence type="ECO:0000313" key="1">
    <source>
        <dbReference type="EMBL" id="KII71903.1"/>
    </source>
</evidence>
<organism evidence="1 2">
    <name type="scientific">Thelohanellus kitauei</name>
    <name type="common">Myxosporean</name>
    <dbReference type="NCBI Taxonomy" id="669202"/>
    <lineage>
        <taxon>Eukaryota</taxon>
        <taxon>Metazoa</taxon>
        <taxon>Cnidaria</taxon>
        <taxon>Myxozoa</taxon>
        <taxon>Myxosporea</taxon>
        <taxon>Bivalvulida</taxon>
        <taxon>Platysporina</taxon>
        <taxon>Myxobolidae</taxon>
        <taxon>Thelohanellus</taxon>
    </lineage>
</organism>
<protein>
    <submittedName>
        <fullName evidence="1">Uncharacterized protein</fullName>
    </submittedName>
</protein>
<evidence type="ECO:0000313" key="2">
    <source>
        <dbReference type="Proteomes" id="UP000031668"/>
    </source>
</evidence>
<sequence>MEYYEDHLEPKRPLLVRRMQFQNLIRDESESVEKYFMALKTLDAHFEIGENNDERIRDQFIIKLVKLCESTKTQLAEVVKLASLLETTYFTPENPKVFKTFMSKRRETDCMNCGNPYHRNKGDCPAKNF</sequence>
<comment type="caution">
    <text evidence="1">The sequence shown here is derived from an EMBL/GenBank/DDBJ whole genome shotgun (WGS) entry which is preliminary data.</text>
</comment>
<proteinExistence type="predicted"/>
<dbReference type="AlphaFoldDB" id="A0A0C2JR79"/>
<name>A0A0C2JR79_THEKT</name>
<keyword evidence="2" id="KW-1185">Reference proteome</keyword>
<reference evidence="1 2" key="1">
    <citation type="journal article" date="2014" name="Genome Biol. Evol.">
        <title>The genome of the myxosporean Thelohanellus kitauei shows adaptations to nutrient acquisition within its fish host.</title>
        <authorList>
            <person name="Yang Y."/>
            <person name="Xiong J."/>
            <person name="Zhou Z."/>
            <person name="Huo F."/>
            <person name="Miao W."/>
            <person name="Ran C."/>
            <person name="Liu Y."/>
            <person name="Zhang J."/>
            <person name="Feng J."/>
            <person name="Wang M."/>
            <person name="Wang M."/>
            <person name="Wang L."/>
            <person name="Yao B."/>
        </authorList>
    </citation>
    <scope>NUCLEOTIDE SEQUENCE [LARGE SCALE GENOMIC DNA]</scope>
    <source>
        <strain evidence="1">Wuqing</strain>
    </source>
</reference>